<evidence type="ECO:0000313" key="3">
    <source>
        <dbReference type="Proteomes" id="UP000470470"/>
    </source>
</evidence>
<proteinExistence type="predicted"/>
<evidence type="ECO:0000256" key="1">
    <source>
        <dbReference type="SAM" id="MobiDB-lite"/>
    </source>
</evidence>
<comment type="caution">
    <text evidence="2">The sequence shown here is derived from an EMBL/GenBank/DDBJ whole genome shotgun (WGS) entry which is preliminary data.</text>
</comment>
<keyword evidence="3" id="KW-1185">Reference proteome</keyword>
<reference evidence="2 3" key="1">
    <citation type="submission" date="2020-02" db="EMBL/GenBank/DDBJ databases">
        <title>The whole genome sequence of CPCC 205119.</title>
        <authorList>
            <person name="Jiang Z."/>
        </authorList>
    </citation>
    <scope>NUCLEOTIDE SEQUENCE [LARGE SCALE GENOMIC DNA]</scope>
    <source>
        <strain evidence="2 3">CPCC 205119</strain>
    </source>
</reference>
<sequence>MRAGARPAEPATVVAARQLAEEARADRWRQGQGAVPRRRAGARRASG</sequence>
<feature type="compositionally biased region" description="Basic residues" evidence="1">
    <location>
        <begin position="36"/>
        <end position="47"/>
    </location>
</feature>
<dbReference type="RefSeq" id="WP_162392656.1">
    <property type="nucleotide sequence ID" value="NZ_JAABOZ010000002.1"/>
</dbReference>
<evidence type="ECO:0000313" key="2">
    <source>
        <dbReference type="EMBL" id="NEL53743.1"/>
    </source>
</evidence>
<organism evidence="2 3">
    <name type="scientific">Goekera deserti</name>
    <dbReference type="NCBI Taxonomy" id="2497753"/>
    <lineage>
        <taxon>Bacteria</taxon>
        <taxon>Bacillati</taxon>
        <taxon>Actinomycetota</taxon>
        <taxon>Actinomycetes</taxon>
        <taxon>Geodermatophilales</taxon>
        <taxon>Geodermatophilaceae</taxon>
        <taxon>Goekera</taxon>
    </lineage>
</organism>
<feature type="region of interest" description="Disordered" evidence="1">
    <location>
        <begin position="24"/>
        <end position="47"/>
    </location>
</feature>
<dbReference type="EMBL" id="JAAGWK010000009">
    <property type="protein sequence ID" value="NEL53743.1"/>
    <property type="molecule type" value="Genomic_DNA"/>
</dbReference>
<name>A0A7K3WDZ1_9ACTN</name>
<dbReference type="Proteomes" id="UP000470470">
    <property type="component" value="Unassembled WGS sequence"/>
</dbReference>
<protein>
    <submittedName>
        <fullName evidence="2">Uncharacterized protein</fullName>
    </submittedName>
</protein>
<gene>
    <name evidence="2" type="ORF">G1H19_06975</name>
</gene>
<dbReference type="AlphaFoldDB" id="A0A7K3WDZ1"/>
<accession>A0A7K3WDZ1</accession>